<evidence type="ECO:0000313" key="2">
    <source>
        <dbReference type="Proteomes" id="UP000799118"/>
    </source>
</evidence>
<reference evidence="1" key="1">
    <citation type="journal article" date="2019" name="Environ. Microbiol.">
        <title>Fungal ecological strategies reflected in gene transcription - a case study of two litter decomposers.</title>
        <authorList>
            <person name="Barbi F."/>
            <person name="Kohler A."/>
            <person name="Barry K."/>
            <person name="Baskaran P."/>
            <person name="Daum C."/>
            <person name="Fauchery L."/>
            <person name="Ihrmark K."/>
            <person name="Kuo A."/>
            <person name="LaButti K."/>
            <person name="Lipzen A."/>
            <person name="Morin E."/>
            <person name="Grigoriev I.V."/>
            <person name="Henrissat B."/>
            <person name="Lindahl B."/>
            <person name="Martin F."/>
        </authorList>
    </citation>
    <scope>NUCLEOTIDE SEQUENCE</scope>
    <source>
        <strain evidence="1">JB14</strain>
    </source>
</reference>
<evidence type="ECO:0000313" key="1">
    <source>
        <dbReference type="EMBL" id="KAE9397833.1"/>
    </source>
</evidence>
<sequence length="437" mass="50284">MEGFPNELVDCILDNLYFDTATLLNCALVGRSWVRSAQRGIFRELILEMPDRYNGAYEATTWRFLDKINSLAVVLTEKPSLASYIRYLELRRASIGNWVVLLALFDLWTTLVEGLSNVKQILFCRVSWDGLPAPFKKAMADLFRTPSLTHVSLTEFTIHGYAELTSFLSHATRLKVLAACKVTLENRSKYPTPEGTTPRSIRLDELEFTNDSHLLMDWFQQDSCPFEIRDLQVLRLDRFPHANYRRLPVSSLRAFFPEFAEMLRPVQYVGKTLSELWLLHYGRGRFVDSNCFFISLIFKFHLSFLDSNNYLEYTPNLRTLHLNLWQTVSVTAVSIIQALFRPLLDKDGKPPLQCLRIVLSPSHDDPLDSHGWNSWSAIDALLEKPEFASLETLEFNLVRSIYANQSTPSCVQVKELLIEKFPLLEKSGKLVVQTEDD</sequence>
<dbReference type="AlphaFoldDB" id="A0A6A4HIN4"/>
<organism evidence="1 2">
    <name type="scientific">Gymnopus androsaceus JB14</name>
    <dbReference type="NCBI Taxonomy" id="1447944"/>
    <lineage>
        <taxon>Eukaryota</taxon>
        <taxon>Fungi</taxon>
        <taxon>Dikarya</taxon>
        <taxon>Basidiomycota</taxon>
        <taxon>Agaricomycotina</taxon>
        <taxon>Agaricomycetes</taxon>
        <taxon>Agaricomycetidae</taxon>
        <taxon>Agaricales</taxon>
        <taxon>Marasmiineae</taxon>
        <taxon>Omphalotaceae</taxon>
        <taxon>Gymnopus</taxon>
    </lineage>
</organism>
<dbReference type="Proteomes" id="UP000799118">
    <property type="component" value="Unassembled WGS sequence"/>
</dbReference>
<dbReference type="OrthoDB" id="2745898at2759"/>
<name>A0A6A4HIN4_9AGAR</name>
<gene>
    <name evidence="1" type="ORF">BT96DRAFT_1020498</name>
</gene>
<evidence type="ECO:0008006" key="3">
    <source>
        <dbReference type="Google" id="ProtNLM"/>
    </source>
</evidence>
<proteinExistence type="predicted"/>
<protein>
    <recommendedName>
        <fullName evidence="3">F-box domain-containing protein</fullName>
    </recommendedName>
</protein>
<accession>A0A6A4HIN4</accession>
<dbReference type="EMBL" id="ML769491">
    <property type="protein sequence ID" value="KAE9397833.1"/>
    <property type="molecule type" value="Genomic_DNA"/>
</dbReference>
<keyword evidence="2" id="KW-1185">Reference proteome</keyword>